<keyword evidence="4" id="KW-1185">Reference proteome</keyword>
<reference evidence="4" key="1">
    <citation type="submission" date="2024-06" db="EMBL/GenBank/DDBJ databases">
        <title>Multi-omics analyses provide insights into the biosynthesis of the anticancer antibiotic pleurotin in Hohenbuehelia grisea.</title>
        <authorList>
            <person name="Weaver J.A."/>
            <person name="Alberti F."/>
        </authorList>
    </citation>
    <scope>NUCLEOTIDE SEQUENCE [LARGE SCALE GENOMIC DNA]</scope>
    <source>
        <strain evidence="4">T-177</strain>
    </source>
</reference>
<comment type="caution">
    <text evidence="3">The sequence shown here is derived from an EMBL/GenBank/DDBJ whole genome shotgun (WGS) entry which is preliminary data.</text>
</comment>
<evidence type="ECO:0000256" key="2">
    <source>
        <dbReference type="SAM" id="MobiDB-lite"/>
    </source>
</evidence>
<feature type="coiled-coil region" evidence="1">
    <location>
        <begin position="145"/>
        <end position="182"/>
    </location>
</feature>
<evidence type="ECO:0000313" key="3">
    <source>
        <dbReference type="EMBL" id="KAL0957663.1"/>
    </source>
</evidence>
<feature type="compositionally biased region" description="Basic and acidic residues" evidence="2">
    <location>
        <begin position="241"/>
        <end position="264"/>
    </location>
</feature>
<feature type="compositionally biased region" description="Low complexity" evidence="2">
    <location>
        <begin position="8"/>
        <end position="21"/>
    </location>
</feature>
<evidence type="ECO:0000256" key="1">
    <source>
        <dbReference type="SAM" id="Coils"/>
    </source>
</evidence>
<feature type="region of interest" description="Disordered" evidence="2">
    <location>
        <begin position="1"/>
        <end position="120"/>
    </location>
</feature>
<feature type="compositionally biased region" description="Polar residues" evidence="2">
    <location>
        <begin position="41"/>
        <end position="50"/>
    </location>
</feature>
<proteinExistence type="predicted"/>
<dbReference type="EMBL" id="JASNQZ010000005">
    <property type="protein sequence ID" value="KAL0957663.1"/>
    <property type="molecule type" value="Genomic_DNA"/>
</dbReference>
<sequence length="473" mass="51205">MPPRKGGSATPKASQPSSAPKAAKKAAKKAGDAPGDLADTAPSTANQGTSKGRDGIDPSLILTGKRTRQPSSRQYEDDGKPSQGQDEPDLVEEPRPKKAKCRASVSAPGSGIHLDGPDGQRILPARVNRAIDPAGPDRPKTYLSHEEVEAEKERKQQMQLKLQQLENEKRLLLAEMQLANEDEDRRDAIAAGLDSVLVMEYADGDNDEALEMPYDDMGHAEEDAGTADEGLPVKKATTQATRKEKLKKGDLRSAIDGATKEMRGTRTAHKPIPSKSAVGLLPDWKRRVPKPPATSKAASKSTLKETAHQSSTGGLNDDDAYSDRPEARTTPKPRVNELILINSESESDHSTVSSPPPPVTPRSKKSKHGISRTREASQPVKPAHTSRQTSSRSVPRVEGASPTPISSSMPSVVAASWSTKFLPTLYHMLFCSNDPWGDFSGESLVNSLQQVLDIVHPGFRYRVQYRDAIYTKA</sequence>
<name>A0ABR3JPB7_9AGAR</name>
<feature type="region of interest" description="Disordered" evidence="2">
    <location>
        <begin position="218"/>
        <end position="409"/>
    </location>
</feature>
<dbReference type="Proteomes" id="UP001556367">
    <property type="component" value="Unassembled WGS sequence"/>
</dbReference>
<organism evidence="3 4">
    <name type="scientific">Hohenbuehelia grisea</name>
    <dbReference type="NCBI Taxonomy" id="104357"/>
    <lineage>
        <taxon>Eukaryota</taxon>
        <taxon>Fungi</taxon>
        <taxon>Dikarya</taxon>
        <taxon>Basidiomycota</taxon>
        <taxon>Agaricomycotina</taxon>
        <taxon>Agaricomycetes</taxon>
        <taxon>Agaricomycetidae</taxon>
        <taxon>Agaricales</taxon>
        <taxon>Pleurotineae</taxon>
        <taxon>Pleurotaceae</taxon>
        <taxon>Hohenbuehelia</taxon>
    </lineage>
</organism>
<keyword evidence="1" id="KW-0175">Coiled coil</keyword>
<accession>A0ABR3JPB7</accession>
<gene>
    <name evidence="3" type="ORF">HGRIS_001444</name>
</gene>
<feature type="compositionally biased region" description="Basic residues" evidence="2">
    <location>
        <begin position="362"/>
        <end position="371"/>
    </location>
</feature>
<protein>
    <submittedName>
        <fullName evidence="3">Uncharacterized protein</fullName>
    </submittedName>
</protein>
<evidence type="ECO:0000313" key="4">
    <source>
        <dbReference type="Proteomes" id="UP001556367"/>
    </source>
</evidence>